<dbReference type="EMBL" id="JACLYY010000004">
    <property type="protein sequence ID" value="MBM6737524.1"/>
    <property type="molecule type" value="Genomic_DNA"/>
</dbReference>
<feature type="transmembrane region" description="Helical" evidence="1">
    <location>
        <begin position="21"/>
        <end position="39"/>
    </location>
</feature>
<feature type="transmembrane region" description="Helical" evidence="1">
    <location>
        <begin position="203"/>
        <end position="224"/>
    </location>
</feature>
<keyword evidence="1" id="KW-0472">Membrane</keyword>
<feature type="transmembrane region" description="Helical" evidence="1">
    <location>
        <begin position="45"/>
        <end position="67"/>
    </location>
</feature>
<keyword evidence="1" id="KW-0812">Transmembrane</keyword>
<keyword evidence="1" id="KW-1133">Transmembrane helix</keyword>
<evidence type="ECO:0000313" key="3">
    <source>
        <dbReference type="Proteomes" id="UP000716906"/>
    </source>
</evidence>
<sequence length="241" mass="26596">MKRMWTLLKKDIWTSFTDKTILLMAFTPAILAMIFRMVYFDPWMLILTTGLFNIVLVPLTDFPLLLVEEKERDTLSLLSRSGVTLAQFAAAKAVACLVVGELMAVVVFLIAGADMSLLPEYLLIHLAGVTALLPWGFLTGVYAKDQNSVNVYAAISVVAVYVAPVFSYWNVAFGRVAEFLPTGILGVVLKKIQPMEGFMDVSLAWGSAVCVIWFLAGLAVLLVIRKKRAFFPALETGTQHI</sequence>
<gene>
    <name evidence="2" type="ORF">H7U36_05300</name>
</gene>
<protein>
    <submittedName>
        <fullName evidence="2">Uncharacterized protein</fullName>
    </submittedName>
</protein>
<feature type="transmembrane region" description="Helical" evidence="1">
    <location>
        <begin position="122"/>
        <end position="142"/>
    </location>
</feature>
<evidence type="ECO:0000256" key="1">
    <source>
        <dbReference type="SAM" id="Phobius"/>
    </source>
</evidence>
<comment type="caution">
    <text evidence="2">The sequence shown here is derived from an EMBL/GenBank/DDBJ whole genome shotgun (WGS) entry which is preliminary data.</text>
</comment>
<organism evidence="2 3">
    <name type="scientific">Faecalicatena fissicatena</name>
    <dbReference type="NCBI Taxonomy" id="290055"/>
    <lineage>
        <taxon>Bacteria</taxon>
        <taxon>Bacillati</taxon>
        <taxon>Bacillota</taxon>
        <taxon>Clostridia</taxon>
        <taxon>Lachnospirales</taxon>
        <taxon>Lachnospiraceae</taxon>
        <taxon>Faecalicatena</taxon>
    </lineage>
</organism>
<evidence type="ECO:0000313" key="2">
    <source>
        <dbReference type="EMBL" id="MBM6737524.1"/>
    </source>
</evidence>
<reference evidence="2 3" key="1">
    <citation type="journal article" date="2021" name="Sci. Rep.">
        <title>The distribution of antibiotic resistance genes in chicken gut microbiota commensals.</title>
        <authorList>
            <person name="Juricova H."/>
            <person name="Matiasovicova J."/>
            <person name="Kubasova T."/>
            <person name="Cejkova D."/>
            <person name="Rychlik I."/>
        </authorList>
    </citation>
    <scope>NUCLEOTIDE SEQUENCE [LARGE SCALE GENOMIC DNA]</scope>
    <source>
        <strain evidence="2 3">An773</strain>
    </source>
</reference>
<proteinExistence type="predicted"/>
<keyword evidence="3" id="KW-1185">Reference proteome</keyword>
<feature type="transmembrane region" description="Helical" evidence="1">
    <location>
        <begin position="149"/>
        <end position="169"/>
    </location>
</feature>
<feature type="transmembrane region" description="Helical" evidence="1">
    <location>
        <begin position="88"/>
        <end position="110"/>
    </location>
</feature>
<name>A0ABS2E7B7_9FIRM</name>
<dbReference type="RefSeq" id="WP_033124454.1">
    <property type="nucleotide sequence ID" value="NZ_JACLYY010000004.1"/>
</dbReference>
<dbReference type="Proteomes" id="UP000716906">
    <property type="component" value="Unassembled WGS sequence"/>
</dbReference>
<accession>A0ABS2E7B7</accession>